<dbReference type="Proteomes" id="UP001049176">
    <property type="component" value="Chromosome 11"/>
</dbReference>
<comment type="caution">
    <text evidence="2">The sequence shown here is derived from an EMBL/GenBank/DDBJ whole genome shotgun (WGS) entry which is preliminary data.</text>
</comment>
<accession>A0A9P7RLL1</accession>
<feature type="region of interest" description="Disordered" evidence="1">
    <location>
        <begin position="163"/>
        <end position="332"/>
    </location>
</feature>
<dbReference type="GeneID" id="66072356"/>
<feature type="compositionally biased region" description="Basic residues" evidence="1">
    <location>
        <begin position="286"/>
        <end position="296"/>
    </location>
</feature>
<feature type="compositionally biased region" description="Basic and acidic residues" evidence="1">
    <location>
        <begin position="249"/>
        <end position="259"/>
    </location>
</feature>
<evidence type="ECO:0000256" key="1">
    <source>
        <dbReference type="SAM" id="MobiDB-lite"/>
    </source>
</evidence>
<proteinExistence type="predicted"/>
<evidence type="ECO:0000313" key="2">
    <source>
        <dbReference type="EMBL" id="KAG7085737.1"/>
    </source>
</evidence>
<dbReference type="OrthoDB" id="3234283at2759"/>
<dbReference type="KEGG" id="more:E1B28_003280"/>
<organism evidence="2 3">
    <name type="scientific">Marasmius oreades</name>
    <name type="common">fairy-ring Marasmius</name>
    <dbReference type="NCBI Taxonomy" id="181124"/>
    <lineage>
        <taxon>Eukaryota</taxon>
        <taxon>Fungi</taxon>
        <taxon>Dikarya</taxon>
        <taxon>Basidiomycota</taxon>
        <taxon>Agaricomycotina</taxon>
        <taxon>Agaricomycetes</taxon>
        <taxon>Agaricomycetidae</taxon>
        <taxon>Agaricales</taxon>
        <taxon>Marasmiineae</taxon>
        <taxon>Marasmiaceae</taxon>
        <taxon>Marasmius</taxon>
    </lineage>
</organism>
<feature type="compositionally biased region" description="Basic and acidic residues" evidence="1">
    <location>
        <begin position="226"/>
        <end position="237"/>
    </location>
</feature>
<sequence>MSRRTLEPALRNSNSVTVLPLQDITETIHADTIPNNRPKRRTKVPKGALGRKLKRTAQPAAQTSSLPPSSPIGPSSADFLPIASSDDGIKRLQEVEGQGHGFWMDEDREEDWKGNIDFSSQCYDGDGNYIALRFQDAAEEEVPIANDPDPFGFFAVEEKLKAERSRQPLKPSKPLLPPSKPTTLPLNPPCTPHKRRIGRHAVTASSRSSSPGRSNRLPSSPSPAKRPSERFVTRETNLDNDEEIAPLIVDHDDTPPKADGRRKKPRRDDSPVSPERLAKSLTCLLPRRRRRGKNPRTYKDEDDSEDEQPTAKRQTRRRQKPREAVRQDEDGEIDVDVERMAQERQARLEYFKKLQNYEIAKENVYVI</sequence>
<feature type="compositionally biased region" description="Pro residues" evidence="1">
    <location>
        <begin position="174"/>
        <end position="191"/>
    </location>
</feature>
<feature type="compositionally biased region" description="Low complexity" evidence="1">
    <location>
        <begin position="64"/>
        <end position="76"/>
    </location>
</feature>
<evidence type="ECO:0000313" key="3">
    <source>
        <dbReference type="Proteomes" id="UP001049176"/>
    </source>
</evidence>
<feature type="compositionally biased region" description="Low complexity" evidence="1">
    <location>
        <begin position="205"/>
        <end position="223"/>
    </location>
</feature>
<feature type="region of interest" description="Disordered" evidence="1">
    <location>
        <begin position="29"/>
        <end position="78"/>
    </location>
</feature>
<keyword evidence="3" id="KW-1185">Reference proteome</keyword>
<reference evidence="2" key="1">
    <citation type="journal article" date="2021" name="Genome Biol. Evol.">
        <title>The assembled and annotated genome of the fairy-ring fungus Marasmius oreades.</title>
        <authorList>
            <person name="Hiltunen M."/>
            <person name="Ament-Velasquez S.L."/>
            <person name="Johannesson H."/>
        </authorList>
    </citation>
    <scope>NUCLEOTIDE SEQUENCE</scope>
    <source>
        <strain evidence="2">03SP1</strain>
    </source>
</reference>
<dbReference type="RefSeq" id="XP_043002208.1">
    <property type="nucleotide sequence ID" value="XM_043160252.1"/>
</dbReference>
<name>A0A9P7RLL1_9AGAR</name>
<gene>
    <name evidence="2" type="ORF">E1B28_003280</name>
</gene>
<dbReference type="EMBL" id="CM032191">
    <property type="protein sequence ID" value="KAG7085737.1"/>
    <property type="molecule type" value="Genomic_DNA"/>
</dbReference>
<protein>
    <submittedName>
        <fullName evidence="2">Uncharacterized protein</fullName>
    </submittedName>
</protein>
<dbReference type="AlphaFoldDB" id="A0A9P7RLL1"/>
<feature type="compositionally biased region" description="Basic residues" evidence="1">
    <location>
        <begin position="37"/>
        <end position="55"/>
    </location>
</feature>